<reference evidence="2" key="1">
    <citation type="submission" date="2017-09" db="EMBL/GenBank/DDBJ databases">
        <title>Depth-based differentiation of microbial function through sediment-hosted aquifers and enrichment of novel symbionts in the deep terrestrial subsurface.</title>
        <authorList>
            <person name="Probst A.J."/>
            <person name="Ladd B."/>
            <person name="Jarett J.K."/>
            <person name="Geller-Mcgrath D.E."/>
            <person name="Sieber C.M.K."/>
            <person name="Emerson J.B."/>
            <person name="Anantharaman K."/>
            <person name="Thomas B.C."/>
            <person name="Malmstrom R."/>
            <person name="Stieglmeier M."/>
            <person name="Klingl A."/>
            <person name="Woyke T."/>
            <person name="Ryan C.M."/>
            <person name="Banfield J.F."/>
        </authorList>
    </citation>
    <scope>NUCLEOTIDE SEQUENCE [LARGE SCALE GENOMIC DNA]</scope>
</reference>
<protein>
    <submittedName>
        <fullName evidence="1">Uncharacterized protein</fullName>
    </submittedName>
</protein>
<organism evidence="1 2">
    <name type="scientific">Candidatus Magasanikbacteria bacterium CG10_big_fil_rev_8_21_14_0_10_38_6</name>
    <dbReference type="NCBI Taxonomy" id="1974647"/>
    <lineage>
        <taxon>Bacteria</taxon>
        <taxon>Candidatus Magasanikiibacteriota</taxon>
    </lineage>
</organism>
<dbReference type="EMBL" id="PFBW01000074">
    <property type="protein sequence ID" value="PIR77569.1"/>
    <property type="molecule type" value="Genomic_DNA"/>
</dbReference>
<dbReference type="GO" id="GO:0003676">
    <property type="term" value="F:nucleic acid binding"/>
    <property type="evidence" value="ECO:0007669"/>
    <property type="project" value="InterPro"/>
</dbReference>
<name>A0A2M6P1Z3_9BACT</name>
<dbReference type="InterPro" id="IPR036397">
    <property type="entry name" value="RNaseH_sf"/>
</dbReference>
<evidence type="ECO:0000313" key="2">
    <source>
        <dbReference type="Proteomes" id="UP000228528"/>
    </source>
</evidence>
<dbReference type="AlphaFoldDB" id="A0A2M6P1Z3"/>
<accession>A0A2M6P1Z3</accession>
<evidence type="ECO:0000313" key="1">
    <source>
        <dbReference type="EMBL" id="PIR77569.1"/>
    </source>
</evidence>
<gene>
    <name evidence="1" type="ORF">COU30_01710</name>
</gene>
<sequence>MADIYSDNIVFLDTEFTNLDIRKGELLSVGMVKATGEECYMEIAYTGEVHPWVEKHVFPYLKKEFISQEEAREKIRTFVGDGYPYMMAYVNQFDAVYLYDLFQSPKEHPFFWIPIDFASILFARGYDPNSMGHHAFFEKLGIDKSVYNSHHALDDARMLKDVYYAFQKTIHTY</sequence>
<dbReference type="Gene3D" id="3.30.420.10">
    <property type="entry name" value="Ribonuclease H-like superfamily/Ribonuclease H"/>
    <property type="match status" value="1"/>
</dbReference>
<proteinExistence type="predicted"/>
<dbReference type="SUPFAM" id="SSF53098">
    <property type="entry name" value="Ribonuclease H-like"/>
    <property type="match status" value="1"/>
</dbReference>
<comment type="caution">
    <text evidence="1">The sequence shown here is derived from an EMBL/GenBank/DDBJ whole genome shotgun (WGS) entry which is preliminary data.</text>
</comment>
<dbReference type="InterPro" id="IPR012337">
    <property type="entry name" value="RNaseH-like_sf"/>
</dbReference>
<dbReference type="Proteomes" id="UP000228528">
    <property type="component" value="Unassembled WGS sequence"/>
</dbReference>